<gene>
    <name evidence="4" type="ORF">SAMN04488136_104191</name>
</gene>
<keyword evidence="4" id="KW-0282">Flagellum</keyword>
<proteinExistence type="inferred from homology"/>
<evidence type="ECO:0000256" key="1">
    <source>
        <dbReference type="ARBA" id="ARBA00002397"/>
    </source>
</evidence>
<evidence type="ECO:0000313" key="4">
    <source>
        <dbReference type="EMBL" id="SDG91034.1"/>
    </source>
</evidence>
<dbReference type="AlphaFoldDB" id="A0A1G7Y3P6"/>
<evidence type="ECO:0000256" key="3">
    <source>
        <dbReference type="ARBA" id="ARBA00022795"/>
    </source>
</evidence>
<name>A0A1G7Y3P6_9VIBR</name>
<evidence type="ECO:0000313" key="5">
    <source>
        <dbReference type="Proteomes" id="UP000198854"/>
    </source>
</evidence>
<evidence type="ECO:0000256" key="2">
    <source>
        <dbReference type="ARBA" id="ARBA00007703"/>
    </source>
</evidence>
<dbReference type="Pfam" id="PF05130">
    <property type="entry name" value="FlgN"/>
    <property type="match status" value="1"/>
</dbReference>
<accession>A0A1G7Y3P6</accession>
<dbReference type="Gene3D" id="1.20.58.300">
    <property type="entry name" value="FlgN-like"/>
    <property type="match status" value="1"/>
</dbReference>
<dbReference type="GO" id="GO:0044780">
    <property type="term" value="P:bacterial-type flagellum assembly"/>
    <property type="evidence" value="ECO:0007669"/>
    <property type="project" value="InterPro"/>
</dbReference>
<comment type="function">
    <text evidence="1">Required for the efficient initiation of filament assembly.</text>
</comment>
<comment type="similarity">
    <text evidence="2">Belongs to the FlgN family.</text>
</comment>
<keyword evidence="4" id="KW-0966">Cell projection</keyword>
<dbReference type="InterPro" id="IPR036679">
    <property type="entry name" value="FlgN-like_sf"/>
</dbReference>
<dbReference type="OrthoDB" id="5874663at2"/>
<protein>
    <submittedName>
        <fullName evidence="4">Flagella synthesis protein FlgN</fullName>
    </submittedName>
</protein>
<sequence>MNANKTQLAQQFVGTIRADIQRYQQLAQLLKAQKPLYLQFDGAALDANLNQLNPLLEELNQSAATRSNCMKMLNLPVNEQGANRLLNALPAPIKPGILKQWAKLQSLIQHCQQLNHDNGQSSASFHELMKQIFQPEQHTYQELNAW</sequence>
<dbReference type="Proteomes" id="UP000198854">
    <property type="component" value="Unassembled WGS sequence"/>
</dbReference>
<dbReference type="STRING" id="861298.SAMN04488136_104191"/>
<reference evidence="4 5" key="1">
    <citation type="submission" date="2016-10" db="EMBL/GenBank/DDBJ databases">
        <authorList>
            <person name="de Groot N.N."/>
        </authorList>
    </citation>
    <scope>NUCLEOTIDE SEQUENCE [LARGE SCALE GENOMIC DNA]</scope>
    <source>
        <strain evidence="4 5">CGMCC 1.10228</strain>
    </source>
</reference>
<dbReference type="EMBL" id="FNDD01000004">
    <property type="protein sequence ID" value="SDG91034.1"/>
    <property type="molecule type" value="Genomic_DNA"/>
</dbReference>
<keyword evidence="5" id="KW-1185">Reference proteome</keyword>
<dbReference type="SUPFAM" id="SSF140566">
    <property type="entry name" value="FlgN-like"/>
    <property type="match status" value="1"/>
</dbReference>
<keyword evidence="4" id="KW-0969">Cilium</keyword>
<keyword evidence="3" id="KW-1005">Bacterial flagellum biogenesis</keyword>
<dbReference type="InterPro" id="IPR007809">
    <property type="entry name" value="FlgN-like"/>
</dbReference>
<organism evidence="4 5">
    <name type="scientific">Vibrio xiamenensis</name>
    <dbReference type="NCBI Taxonomy" id="861298"/>
    <lineage>
        <taxon>Bacteria</taxon>
        <taxon>Pseudomonadati</taxon>
        <taxon>Pseudomonadota</taxon>
        <taxon>Gammaproteobacteria</taxon>
        <taxon>Vibrionales</taxon>
        <taxon>Vibrionaceae</taxon>
        <taxon>Vibrio</taxon>
    </lineage>
</organism>
<dbReference type="RefSeq" id="WP_093270507.1">
    <property type="nucleotide sequence ID" value="NZ_FNDD01000004.1"/>
</dbReference>